<dbReference type="EMBL" id="KK120007">
    <property type="protein sequence ID" value="KFM77343.1"/>
    <property type="molecule type" value="Genomic_DNA"/>
</dbReference>
<feature type="non-terminal residue" evidence="3">
    <location>
        <position position="304"/>
    </location>
</feature>
<sequence length="304" mass="35014">MKMWHFLDLYAMNVKRRTMWINTLLLNLAIVVTSSAGDEVSVCSKMKTCALLDIAVDLITKAKKSYIEDENIIKLAEKPIDCYDLRIKGHNASGVYTIWPRCRLSSCRSLEVYCDMETDGGGWTVIQRRGVGFSSADSFYRDWKEYKTGFGNVHNDYWLGNENIFSLSNEGLYSVRFDITDKDGKSRFALYEIFAIDDENKNYRIHIKGYSGNAGNGMKNNDGRAFSTKDRKTDESFSEHCSVTRKSAWWYNGCTDVNLNGLYMPGVDDRKSMYWYDWQSYVGMKYSSIKIRPKNLKNFISNAV</sequence>
<dbReference type="Gene3D" id="3.90.215.10">
    <property type="entry name" value="Gamma Fibrinogen, chain A, domain 1"/>
    <property type="match status" value="1"/>
</dbReference>
<reference evidence="3 4" key="1">
    <citation type="submission" date="2013-11" db="EMBL/GenBank/DDBJ databases">
        <title>Genome sequencing of Stegodyphus mimosarum.</title>
        <authorList>
            <person name="Bechsgaard J."/>
        </authorList>
    </citation>
    <scope>NUCLEOTIDE SEQUENCE [LARGE SCALE GENOMIC DNA]</scope>
</reference>
<dbReference type="InterPro" id="IPR014716">
    <property type="entry name" value="Fibrinogen_a/b/g_C_1"/>
</dbReference>
<gene>
    <name evidence="3" type="ORF">X975_06232</name>
</gene>
<dbReference type="SUPFAM" id="SSF56496">
    <property type="entry name" value="Fibrinogen C-terminal domain-like"/>
    <property type="match status" value="1"/>
</dbReference>
<evidence type="ECO:0000313" key="3">
    <source>
        <dbReference type="EMBL" id="KFM77343.1"/>
    </source>
</evidence>
<dbReference type="PROSITE" id="PS51406">
    <property type="entry name" value="FIBRINOGEN_C_2"/>
    <property type="match status" value="1"/>
</dbReference>
<dbReference type="AlphaFoldDB" id="A0A087UJ04"/>
<protein>
    <submittedName>
        <fullName evidence="3">Techylectin-5A</fullName>
    </submittedName>
</protein>
<dbReference type="InterPro" id="IPR050373">
    <property type="entry name" value="Fibrinogen_C-term_domain"/>
</dbReference>
<dbReference type="OMA" id="NERMAGW"/>
<feature type="signal peptide" evidence="1">
    <location>
        <begin position="1"/>
        <end position="36"/>
    </location>
</feature>
<organism evidence="3 4">
    <name type="scientific">Stegodyphus mimosarum</name>
    <name type="common">African social velvet spider</name>
    <dbReference type="NCBI Taxonomy" id="407821"/>
    <lineage>
        <taxon>Eukaryota</taxon>
        <taxon>Metazoa</taxon>
        <taxon>Ecdysozoa</taxon>
        <taxon>Arthropoda</taxon>
        <taxon>Chelicerata</taxon>
        <taxon>Arachnida</taxon>
        <taxon>Araneae</taxon>
        <taxon>Araneomorphae</taxon>
        <taxon>Entelegynae</taxon>
        <taxon>Eresoidea</taxon>
        <taxon>Eresidae</taxon>
        <taxon>Stegodyphus</taxon>
    </lineage>
</organism>
<name>A0A087UJ04_STEMI</name>
<dbReference type="CDD" id="cd00087">
    <property type="entry name" value="FReD"/>
    <property type="match status" value="1"/>
</dbReference>
<keyword evidence="4" id="KW-1185">Reference proteome</keyword>
<feature type="domain" description="Fibrinogen C-terminal" evidence="2">
    <location>
        <begin position="73"/>
        <end position="295"/>
    </location>
</feature>
<dbReference type="Proteomes" id="UP000054359">
    <property type="component" value="Unassembled WGS sequence"/>
</dbReference>
<evidence type="ECO:0000256" key="1">
    <source>
        <dbReference type="SAM" id="SignalP"/>
    </source>
</evidence>
<dbReference type="STRING" id="407821.A0A087UJ04"/>
<dbReference type="SMART" id="SM00186">
    <property type="entry name" value="FBG"/>
    <property type="match status" value="1"/>
</dbReference>
<evidence type="ECO:0000313" key="4">
    <source>
        <dbReference type="Proteomes" id="UP000054359"/>
    </source>
</evidence>
<evidence type="ECO:0000259" key="2">
    <source>
        <dbReference type="PROSITE" id="PS51406"/>
    </source>
</evidence>
<dbReference type="InterPro" id="IPR036056">
    <property type="entry name" value="Fibrinogen-like_C"/>
</dbReference>
<dbReference type="Pfam" id="PF00147">
    <property type="entry name" value="Fibrinogen_C"/>
    <property type="match status" value="1"/>
</dbReference>
<dbReference type="InterPro" id="IPR002181">
    <property type="entry name" value="Fibrinogen_a/b/g_C_dom"/>
</dbReference>
<proteinExistence type="predicted"/>
<dbReference type="GO" id="GO:0005615">
    <property type="term" value="C:extracellular space"/>
    <property type="evidence" value="ECO:0007669"/>
    <property type="project" value="TreeGrafter"/>
</dbReference>
<dbReference type="PANTHER" id="PTHR19143">
    <property type="entry name" value="FIBRINOGEN/TENASCIN/ANGIOPOEITIN"/>
    <property type="match status" value="1"/>
</dbReference>
<feature type="chain" id="PRO_5001830547" evidence="1">
    <location>
        <begin position="37"/>
        <end position="304"/>
    </location>
</feature>
<dbReference type="OrthoDB" id="6145874at2759"/>
<dbReference type="NCBIfam" id="NF040941">
    <property type="entry name" value="GGGWT_bact"/>
    <property type="match status" value="1"/>
</dbReference>
<accession>A0A087UJ04</accession>
<keyword evidence="1" id="KW-0732">Signal</keyword>